<dbReference type="RefSeq" id="WP_071873619.1">
    <property type="nucleotide sequence ID" value="NZ_JBHSHF010000002.1"/>
</dbReference>
<proteinExistence type="predicted"/>
<dbReference type="STRING" id="328396.RU93_GL000053"/>
<evidence type="ECO:0000313" key="1">
    <source>
        <dbReference type="EMBL" id="OJG12123.1"/>
    </source>
</evidence>
<name>A0A1L8QX90_9ENTE</name>
<dbReference type="AlphaFoldDB" id="A0A1L8QX90"/>
<dbReference type="Proteomes" id="UP000182149">
    <property type="component" value="Unassembled WGS sequence"/>
</dbReference>
<dbReference type="Pfam" id="PF11104">
    <property type="entry name" value="PilM_2"/>
    <property type="match status" value="1"/>
</dbReference>
<evidence type="ECO:0008006" key="3">
    <source>
        <dbReference type="Google" id="ProtNLM"/>
    </source>
</evidence>
<organism evidence="1 2">
    <name type="scientific">Enterococcus aquimarinus</name>
    <dbReference type="NCBI Taxonomy" id="328396"/>
    <lineage>
        <taxon>Bacteria</taxon>
        <taxon>Bacillati</taxon>
        <taxon>Bacillota</taxon>
        <taxon>Bacilli</taxon>
        <taxon>Lactobacillales</taxon>
        <taxon>Enterococcaceae</taxon>
        <taxon>Enterococcus</taxon>
    </lineage>
</organism>
<dbReference type="EMBL" id="JXKD01000001">
    <property type="protein sequence ID" value="OJG12123.1"/>
    <property type="molecule type" value="Genomic_DNA"/>
</dbReference>
<accession>A0A1L8QX90</accession>
<protein>
    <recommendedName>
        <fullName evidence="3">Type IV pilus assembly protein PilM</fullName>
    </recommendedName>
</protein>
<dbReference type="InterPro" id="IPR050696">
    <property type="entry name" value="FtsA/MreB"/>
</dbReference>
<sequence>MRLRKKPHIYIEFGEKMIRYLAVDPSSQQIIEKDVLIFDAQIVTEGKITNLSLVESRLKILMNERKWRGAKTSVVLPEDFVIVREEQVPGQLTESEVKDYLALHMSQLIRSPFKQTSFHFEVLEPGEATQTILLLMYSSEVIHQYQELLENVGLTPQVADLSSLCLYRILLHQQASELDETSHRMVLQWHPTHNIMTVFHEHRPKFIRYSKASRLTELWDIDHEGRFIWTGETETVANATEIRIDSLERFMDFYRYSVMNGEAGITEIYLTGTFPHLEQVEQRLNERFSLPIHRFSPVESLEEPYLTLYGLTMKEKKAPTRKKKKRKGA</sequence>
<dbReference type="Gene3D" id="3.30.1490.300">
    <property type="match status" value="1"/>
</dbReference>
<gene>
    <name evidence="1" type="ORF">RU93_GL000053</name>
</gene>
<evidence type="ECO:0000313" key="2">
    <source>
        <dbReference type="Proteomes" id="UP000182149"/>
    </source>
</evidence>
<dbReference type="Gene3D" id="3.30.420.40">
    <property type="match status" value="2"/>
</dbReference>
<dbReference type="PANTHER" id="PTHR32432">
    <property type="entry name" value="CELL DIVISION PROTEIN FTSA-RELATED"/>
    <property type="match status" value="1"/>
</dbReference>
<reference evidence="1 2" key="1">
    <citation type="submission" date="2014-12" db="EMBL/GenBank/DDBJ databases">
        <title>Draft genome sequences of 29 type strains of Enterococci.</title>
        <authorList>
            <person name="Zhong Z."/>
            <person name="Sun Z."/>
            <person name="Liu W."/>
            <person name="Zhang W."/>
            <person name="Zhang H."/>
        </authorList>
    </citation>
    <scope>NUCLEOTIDE SEQUENCE [LARGE SCALE GENOMIC DNA]</scope>
    <source>
        <strain evidence="1 2">DSM 17690</strain>
    </source>
</reference>
<keyword evidence="2" id="KW-1185">Reference proteome</keyword>
<dbReference type="InterPro" id="IPR005883">
    <property type="entry name" value="PilM"/>
</dbReference>
<dbReference type="PANTHER" id="PTHR32432:SF3">
    <property type="entry name" value="ETHANOLAMINE UTILIZATION PROTEIN EUTJ"/>
    <property type="match status" value="1"/>
</dbReference>
<comment type="caution">
    <text evidence="1">The sequence shown here is derived from an EMBL/GenBank/DDBJ whole genome shotgun (WGS) entry which is preliminary data.</text>
</comment>
<dbReference type="OrthoDB" id="2690797at2"/>